<proteinExistence type="predicted"/>
<dbReference type="EMBL" id="SSHJ02000001">
    <property type="protein sequence ID" value="MFN0253945.1"/>
    <property type="molecule type" value="Genomic_DNA"/>
</dbReference>
<reference evidence="1 2" key="1">
    <citation type="submission" date="2024-12" db="EMBL/GenBank/DDBJ databases">
        <authorList>
            <person name="Hu S."/>
        </authorList>
    </citation>
    <scope>NUCLEOTIDE SEQUENCE [LARGE SCALE GENOMIC DNA]</scope>
    <source>
        <strain evidence="1 2">THG-T11</strain>
    </source>
</reference>
<comment type="caution">
    <text evidence="1">The sequence shown here is derived from an EMBL/GenBank/DDBJ whole genome shotgun (WGS) entry which is preliminary data.</text>
</comment>
<protein>
    <submittedName>
        <fullName evidence="1">Uncharacterized protein</fullName>
    </submittedName>
</protein>
<gene>
    <name evidence="1" type="ORF">E6A44_000065</name>
</gene>
<dbReference type="Proteomes" id="UP001517247">
    <property type="component" value="Unassembled WGS sequence"/>
</dbReference>
<name>A0ABW9J1D0_9SPHI</name>
<sequence>MKTKLIIRKLPKLVDYALAVAVNSVPGIAETDAETKKLYQSIAKQLFVDEIRSKHQLAKQKIAQFSKRYPRLKNKAA</sequence>
<organism evidence="1 2">
    <name type="scientific">Pedobacter ureilyticus</name>
    <dbReference type="NCBI Taxonomy" id="1393051"/>
    <lineage>
        <taxon>Bacteria</taxon>
        <taxon>Pseudomonadati</taxon>
        <taxon>Bacteroidota</taxon>
        <taxon>Sphingobacteriia</taxon>
        <taxon>Sphingobacteriales</taxon>
        <taxon>Sphingobacteriaceae</taxon>
        <taxon>Pedobacter</taxon>
    </lineage>
</organism>
<evidence type="ECO:0000313" key="1">
    <source>
        <dbReference type="EMBL" id="MFN0253945.1"/>
    </source>
</evidence>
<dbReference type="RefSeq" id="WP_138721136.1">
    <property type="nucleotide sequence ID" value="NZ_SSHJ02000001.1"/>
</dbReference>
<keyword evidence="2" id="KW-1185">Reference proteome</keyword>
<evidence type="ECO:0000313" key="2">
    <source>
        <dbReference type="Proteomes" id="UP001517247"/>
    </source>
</evidence>
<accession>A0ABW9J1D0</accession>